<gene>
    <name evidence="1" type="ORF">BW730_10275</name>
</gene>
<dbReference type="AlphaFoldDB" id="A0A1Q2CNX6"/>
<name>A0A1Q2CNX6_9ACTN</name>
<dbReference type="KEGG" id="tes:BW730_10275"/>
<evidence type="ECO:0000313" key="2">
    <source>
        <dbReference type="Proteomes" id="UP000188145"/>
    </source>
</evidence>
<accession>A0A1Q2CNX6</accession>
<reference evidence="2" key="1">
    <citation type="submission" date="2017-02" db="EMBL/GenBank/DDBJ databases">
        <title>Tessaracoccus aquaemaris sp. nov., isolated from the intestine of a Korean rockfish, Sebastes schlegelii, in a marine aquaculture pond.</title>
        <authorList>
            <person name="Tak E.J."/>
            <person name="Bae J.-W."/>
        </authorList>
    </citation>
    <scope>NUCLEOTIDE SEQUENCE [LARGE SCALE GENOMIC DNA]</scope>
    <source>
        <strain evidence="2">NSG39</strain>
    </source>
</reference>
<evidence type="ECO:0000313" key="1">
    <source>
        <dbReference type="EMBL" id="AQP47821.1"/>
    </source>
</evidence>
<protein>
    <submittedName>
        <fullName evidence="1">Uncharacterized protein</fullName>
    </submittedName>
</protein>
<dbReference type="RefSeq" id="WP_077686156.1">
    <property type="nucleotide sequence ID" value="NZ_CP019606.1"/>
</dbReference>
<organism evidence="1 2">
    <name type="scientific">Tessaracoccus aquimaris</name>
    <dbReference type="NCBI Taxonomy" id="1332264"/>
    <lineage>
        <taxon>Bacteria</taxon>
        <taxon>Bacillati</taxon>
        <taxon>Actinomycetota</taxon>
        <taxon>Actinomycetes</taxon>
        <taxon>Propionibacteriales</taxon>
        <taxon>Propionibacteriaceae</taxon>
        <taxon>Tessaracoccus</taxon>
    </lineage>
</organism>
<keyword evidence="2" id="KW-1185">Reference proteome</keyword>
<dbReference type="Proteomes" id="UP000188145">
    <property type="component" value="Chromosome"/>
</dbReference>
<proteinExistence type="predicted"/>
<dbReference type="EMBL" id="CP019606">
    <property type="protein sequence ID" value="AQP47821.1"/>
    <property type="molecule type" value="Genomic_DNA"/>
</dbReference>
<sequence length="126" mass="14158">MEKSRPCIVTGPNSRWQVLATLERIADSIDKPDLHGIGLAVPAFSFFYTWEVLYEDYDLLPDVSLATPGAILHEWEIPAFAAFGEALGAIYDDYDQEDDPRADPRWPGVVNAAKRVIAEMEESDTW</sequence>